<dbReference type="PANTHER" id="PTHR43289:SF34">
    <property type="entry name" value="SERINE_THREONINE-PROTEIN KINASE YBDM-RELATED"/>
    <property type="match status" value="1"/>
</dbReference>
<reference evidence="7 8" key="1">
    <citation type="submission" date="2021-03" db="EMBL/GenBank/DDBJ databases">
        <title>Genomic and phenotypic characterization of Chloracidobacterium isolates provides evidence for multiple species.</title>
        <authorList>
            <person name="Saini M.K."/>
            <person name="Costas A.M.G."/>
            <person name="Tank M."/>
            <person name="Bryant D.A."/>
        </authorList>
    </citation>
    <scope>NUCLEOTIDE SEQUENCE [LARGE SCALE GENOMIC DNA]</scope>
    <source>
        <strain evidence="7 8">BV2-C</strain>
    </source>
</reference>
<dbReference type="Gene3D" id="3.30.200.20">
    <property type="entry name" value="Phosphorylase Kinase, domain 1"/>
    <property type="match status" value="1"/>
</dbReference>
<keyword evidence="8" id="KW-1185">Reference proteome</keyword>
<dbReference type="PANTHER" id="PTHR43289">
    <property type="entry name" value="MITOGEN-ACTIVATED PROTEIN KINASE KINASE KINASE 20-RELATED"/>
    <property type="match status" value="1"/>
</dbReference>
<keyword evidence="3" id="KW-0418">Kinase</keyword>
<dbReference type="Pfam" id="PF03781">
    <property type="entry name" value="FGE-sulfatase"/>
    <property type="match status" value="1"/>
</dbReference>
<dbReference type="SUPFAM" id="SSF56112">
    <property type="entry name" value="Protein kinase-like (PK-like)"/>
    <property type="match status" value="1"/>
</dbReference>
<accession>A0ABX8B8J3</accession>
<dbReference type="Gene3D" id="3.90.1580.10">
    <property type="entry name" value="paralog of FGE (formylglycine-generating enzyme)"/>
    <property type="match status" value="1"/>
</dbReference>
<keyword evidence="1" id="KW-0808">Transferase</keyword>
<dbReference type="PROSITE" id="PS50011">
    <property type="entry name" value="PROTEIN_KINASE_DOM"/>
    <property type="match status" value="1"/>
</dbReference>
<dbReference type="RefSeq" id="WP_211427810.1">
    <property type="nucleotide sequence ID" value="NZ_CP072648.1"/>
</dbReference>
<feature type="domain" description="Protein kinase" evidence="6">
    <location>
        <begin position="19"/>
        <end position="287"/>
    </location>
</feature>
<keyword evidence="2 5" id="KW-0547">Nucleotide-binding</keyword>
<dbReference type="Gene3D" id="1.10.510.10">
    <property type="entry name" value="Transferase(Phosphotransferase) domain 1"/>
    <property type="match status" value="1"/>
</dbReference>
<dbReference type="InterPro" id="IPR011009">
    <property type="entry name" value="Kinase-like_dom_sf"/>
</dbReference>
<dbReference type="PROSITE" id="PS00107">
    <property type="entry name" value="PROTEIN_KINASE_ATP"/>
    <property type="match status" value="1"/>
</dbReference>
<evidence type="ECO:0000259" key="6">
    <source>
        <dbReference type="PROSITE" id="PS50011"/>
    </source>
</evidence>
<evidence type="ECO:0000256" key="5">
    <source>
        <dbReference type="PROSITE-ProRule" id="PRU10141"/>
    </source>
</evidence>
<feature type="binding site" evidence="5">
    <location>
        <position position="48"/>
    </location>
    <ligand>
        <name>ATP</name>
        <dbReference type="ChEBI" id="CHEBI:30616"/>
    </ligand>
</feature>
<keyword evidence="4 5" id="KW-0067">ATP-binding</keyword>
<gene>
    <name evidence="7" type="ORF">J8C06_05930</name>
</gene>
<dbReference type="InterPro" id="IPR005532">
    <property type="entry name" value="SUMF_dom"/>
</dbReference>
<evidence type="ECO:0000313" key="7">
    <source>
        <dbReference type="EMBL" id="QUW01918.1"/>
    </source>
</evidence>
<dbReference type="InterPro" id="IPR042095">
    <property type="entry name" value="SUMF_sf"/>
</dbReference>
<dbReference type="InterPro" id="IPR008271">
    <property type="entry name" value="Ser/Thr_kinase_AS"/>
</dbReference>
<dbReference type="EMBL" id="CP072648">
    <property type="protein sequence ID" value="QUW01918.1"/>
    <property type="molecule type" value="Genomic_DNA"/>
</dbReference>
<evidence type="ECO:0000256" key="2">
    <source>
        <dbReference type="ARBA" id="ARBA00022741"/>
    </source>
</evidence>
<dbReference type="Pfam" id="PF00069">
    <property type="entry name" value="Pkinase"/>
    <property type="match status" value="1"/>
</dbReference>
<sequence>MNVETANLLELGAVIDGKYRLDALLGQGGMGKVFRVTHIQLKKTFALKVMLFDVARDADERQNRLARFRREAEVLARISHPNIVMVTDFGAIGEEQLPYIVMEFIEGETLRDRCRESGQVPLDFALEVTRQICAGLHTAHTQGIVHRDLKPENVMLQTLPDGSIMARVLDFGIAKLAPEAGGKSETLTRESPGIGSPGTPKYMAPEQILGQPIDPRTDIFAINLMLYEMLAGALPSVPVILAEPKPISKIRSDIPVALDEIIGRGLSKLPEQRQSSALDLKRELEAFERNLTLEAALRDRTTPPSGVSTTPGFSPVTGMTSPVLPTLQSGPITPSSGIGGVLPIAVGLIAVAAGGWFFYPQISTALGGGASRTSATALSAALTPKLVLLPGGETILGTNRGDKLSVPEFKTTVLPFRVSQTLVTNGQYAEFVKRTKHRAPAAWGGSSPPASDLDKPVTGVSWDDADAYCQWLSKETGLRYRLIKEFEWEYLARQRDRKGVVDLLDAGFLEWTADSLTVYPGGKGFTANPELRIFRGRDDRENPNEGVTFRFPQKPDFTNNRLGFRVASDPKVGGE</sequence>
<dbReference type="InterPro" id="IPR016187">
    <property type="entry name" value="CTDL_fold"/>
</dbReference>
<protein>
    <submittedName>
        <fullName evidence="7">SUMF1/EgtB/PvdO family nonheme iron enzyme</fullName>
    </submittedName>
</protein>
<evidence type="ECO:0000256" key="1">
    <source>
        <dbReference type="ARBA" id="ARBA00022679"/>
    </source>
</evidence>
<organism evidence="7 8">
    <name type="scientific">Chloracidobacterium validum</name>
    <dbReference type="NCBI Taxonomy" id="2821543"/>
    <lineage>
        <taxon>Bacteria</taxon>
        <taxon>Pseudomonadati</taxon>
        <taxon>Acidobacteriota</taxon>
        <taxon>Terriglobia</taxon>
        <taxon>Terriglobales</taxon>
        <taxon>Acidobacteriaceae</taxon>
        <taxon>Chloracidobacterium</taxon>
    </lineage>
</organism>
<dbReference type="Proteomes" id="UP000676506">
    <property type="component" value="Chromosome 1"/>
</dbReference>
<dbReference type="SMART" id="SM00220">
    <property type="entry name" value="S_TKc"/>
    <property type="match status" value="1"/>
</dbReference>
<proteinExistence type="predicted"/>
<evidence type="ECO:0000256" key="4">
    <source>
        <dbReference type="ARBA" id="ARBA00022840"/>
    </source>
</evidence>
<dbReference type="PROSITE" id="PS00108">
    <property type="entry name" value="PROTEIN_KINASE_ST"/>
    <property type="match status" value="1"/>
</dbReference>
<evidence type="ECO:0000256" key="3">
    <source>
        <dbReference type="ARBA" id="ARBA00022777"/>
    </source>
</evidence>
<dbReference type="InterPro" id="IPR000719">
    <property type="entry name" value="Prot_kinase_dom"/>
</dbReference>
<name>A0ABX8B8J3_9BACT</name>
<dbReference type="SUPFAM" id="SSF56436">
    <property type="entry name" value="C-type lectin-like"/>
    <property type="match status" value="1"/>
</dbReference>
<evidence type="ECO:0000313" key="8">
    <source>
        <dbReference type="Proteomes" id="UP000676506"/>
    </source>
</evidence>
<dbReference type="CDD" id="cd14014">
    <property type="entry name" value="STKc_PknB_like"/>
    <property type="match status" value="1"/>
</dbReference>
<dbReference type="InterPro" id="IPR017441">
    <property type="entry name" value="Protein_kinase_ATP_BS"/>
</dbReference>